<keyword evidence="5 7" id="KW-0472">Membrane</keyword>
<evidence type="ECO:0000256" key="4">
    <source>
        <dbReference type="ARBA" id="ARBA00022989"/>
    </source>
</evidence>
<dbReference type="PANTHER" id="PTHR34390:SF2">
    <property type="entry name" value="SUCCINATE TRANSPORTER SUBUNIT YJJP-RELATED"/>
    <property type="match status" value="1"/>
</dbReference>
<sequence length="255" mass="27998">MDVNRILNVATYAGKIMLENGAEIYRVEETIVRICSVYGINGVDTFVTLTVIMASADQPYQQTLSIVKRIKKRTLNLEKISMVNDISRNIKNRGYTLEFIEDKLKNIDSMKPYSSKVNILFSGMVAAFFTLVYGGNMRDFSVAFIIGCLIRITSEKLNSLETNEFFINIINGALTALIALFTTHFGIAANSDKVIIGSIMLLVPGLAITNAIRDTIAGDLISGISRGIEAFLIAIAIASGTGVILKLWFNYFGGI</sequence>
<keyword evidence="10" id="KW-1185">Reference proteome</keyword>
<evidence type="ECO:0000256" key="5">
    <source>
        <dbReference type="ARBA" id="ARBA00023136"/>
    </source>
</evidence>
<evidence type="ECO:0000313" key="9">
    <source>
        <dbReference type="EMBL" id="AKA70048.1"/>
    </source>
</evidence>
<dbReference type="GO" id="GO:0022857">
    <property type="term" value="F:transmembrane transporter activity"/>
    <property type="evidence" value="ECO:0007669"/>
    <property type="project" value="InterPro"/>
</dbReference>
<comment type="subcellular location">
    <subcellularLocation>
        <location evidence="1">Cell membrane</location>
        <topology evidence="1">Multi-pass membrane protein</topology>
    </subcellularLocation>
</comment>
<evidence type="ECO:0000259" key="8">
    <source>
        <dbReference type="Pfam" id="PF06738"/>
    </source>
</evidence>
<evidence type="ECO:0000313" key="10">
    <source>
        <dbReference type="Proteomes" id="UP000033115"/>
    </source>
</evidence>
<dbReference type="EMBL" id="CP009933">
    <property type="protein sequence ID" value="AKA70048.1"/>
    <property type="molecule type" value="Genomic_DNA"/>
</dbReference>
<keyword evidence="3 7" id="KW-0812">Transmembrane</keyword>
<dbReference type="Pfam" id="PF06738">
    <property type="entry name" value="ThrE"/>
    <property type="match status" value="1"/>
</dbReference>
<dbReference type="InterPro" id="IPR050539">
    <property type="entry name" value="ThrE_Dicarb/AminoAcid_Exp"/>
</dbReference>
<dbReference type="KEGG" id="csq:CSCA_2923"/>
<organism evidence="9 10">
    <name type="scientific">Clostridium scatologenes</name>
    <dbReference type="NCBI Taxonomy" id="1548"/>
    <lineage>
        <taxon>Bacteria</taxon>
        <taxon>Bacillati</taxon>
        <taxon>Bacillota</taxon>
        <taxon>Clostridia</taxon>
        <taxon>Eubacteriales</taxon>
        <taxon>Clostridiaceae</taxon>
        <taxon>Clostridium</taxon>
    </lineage>
</organism>
<gene>
    <name evidence="9" type="ORF">CSCA_2923</name>
</gene>
<feature type="transmembrane region" description="Helical" evidence="7">
    <location>
        <begin position="228"/>
        <end position="249"/>
    </location>
</feature>
<dbReference type="Proteomes" id="UP000033115">
    <property type="component" value="Chromosome"/>
</dbReference>
<feature type="domain" description="Threonine/serine exporter-like N-terminal" evidence="8">
    <location>
        <begin position="9"/>
        <end position="247"/>
    </location>
</feature>
<dbReference type="HOGENOM" id="CLU_070277_0_0_9"/>
<proteinExistence type="inferred from homology"/>
<dbReference type="InterPro" id="IPR010619">
    <property type="entry name" value="ThrE-like_N"/>
</dbReference>
<feature type="transmembrane region" description="Helical" evidence="7">
    <location>
        <begin position="165"/>
        <end position="188"/>
    </location>
</feature>
<dbReference type="AlphaFoldDB" id="A0A0E3JP62"/>
<dbReference type="GO" id="GO:0015744">
    <property type="term" value="P:succinate transport"/>
    <property type="evidence" value="ECO:0007669"/>
    <property type="project" value="TreeGrafter"/>
</dbReference>
<feature type="transmembrane region" description="Helical" evidence="7">
    <location>
        <begin position="117"/>
        <end position="134"/>
    </location>
</feature>
<evidence type="ECO:0000256" key="7">
    <source>
        <dbReference type="SAM" id="Phobius"/>
    </source>
</evidence>
<evidence type="ECO:0000256" key="2">
    <source>
        <dbReference type="ARBA" id="ARBA00022475"/>
    </source>
</evidence>
<name>A0A0E3JP62_CLOSL</name>
<dbReference type="GO" id="GO:0005886">
    <property type="term" value="C:plasma membrane"/>
    <property type="evidence" value="ECO:0007669"/>
    <property type="project" value="UniProtKB-SubCell"/>
</dbReference>
<protein>
    <recommendedName>
        <fullName evidence="8">Threonine/serine exporter-like N-terminal domain-containing protein</fullName>
    </recommendedName>
</protein>
<keyword evidence="2" id="KW-1003">Cell membrane</keyword>
<reference evidence="9 10" key="1">
    <citation type="journal article" date="2015" name="J. Biotechnol.">
        <title>Complete genome sequence of a malodorant-producing acetogen, Clostridium scatologenes ATCC 25775(T).</title>
        <authorList>
            <person name="Zhu Z."/>
            <person name="Guo T."/>
            <person name="Zheng H."/>
            <person name="Song T."/>
            <person name="Ouyang P."/>
            <person name="Xie J."/>
        </authorList>
    </citation>
    <scope>NUCLEOTIDE SEQUENCE [LARGE SCALE GENOMIC DNA]</scope>
    <source>
        <strain evidence="9 10">ATCC 25775</strain>
    </source>
</reference>
<dbReference type="PANTHER" id="PTHR34390">
    <property type="entry name" value="UPF0442 PROTEIN YJJB-RELATED"/>
    <property type="match status" value="1"/>
</dbReference>
<dbReference type="STRING" id="1548.CSCA_2923"/>
<evidence type="ECO:0000256" key="1">
    <source>
        <dbReference type="ARBA" id="ARBA00004651"/>
    </source>
</evidence>
<feature type="transmembrane region" description="Helical" evidence="7">
    <location>
        <begin position="194"/>
        <end position="216"/>
    </location>
</feature>
<evidence type="ECO:0000256" key="6">
    <source>
        <dbReference type="ARBA" id="ARBA00034125"/>
    </source>
</evidence>
<keyword evidence="4 7" id="KW-1133">Transmembrane helix</keyword>
<comment type="similarity">
    <text evidence="6">Belongs to the ThrE exporter (TC 2.A.79) family.</text>
</comment>
<accession>A0A0E3JP62</accession>
<evidence type="ECO:0000256" key="3">
    <source>
        <dbReference type="ARBA" id="ARBA00022692"/>
    </source>
</evidence>
<dbReference type="RefSeq" id="WP_029161376.1">
    <property type="nucleotide sequence ID" value="NZ_CP009933.1"/>
</dbReference>